<protein>
    <submittedName>
        <fullName evidence="2">Uncharacterized protein LOC107820463</fullName>
    </submittedName>
</protein>
<evidence type="ECO:0000313" key="1">
    <source>
        <dbReference type="Proteomes" id="UP000790787"/>
    </source>
</evidence>
<gene>
    <name evidence="2" type="primary">LOC107820463</name>
</gene>
<accession>A0A1S4CMF9</accession>
<dbReference type="AlphaFoldDB" id="A0A1S4CMF9"/>
<dbReference type="PANTHER" id="PTHR36897:SF2">
    <property type="entry name" value="OS10G0350800 PROTEIN"/>
    <property type="match status" value="1"/>
</dbReference>
<dbReference type="RefSeq" id="XP_016502236.1">
    <property type="nucleotide sequence ID" value="XM_016646750.1"/>
</dbReference>
<dbReference type="PaxDb" id="4097-A0A1S4CMF9"/>
<name>A0A1S4CMF9_TOBAC</name>
<reference evidence="1" key="1">
    <citation type="journal article" date="2014" name="Nat. Commun.">
        <title>The tobacco genome sequence and its comparison with those of tomato and potato.</title>
        <authorList>
            <person name="Sierro N."/>
            <person name="Battey J.N."/>
            <person name="Ouadi S."/>
            <person name="Bakaher N."/>
            <person name="Bovet L."/>
            <person name="Willig A."/>
            <person name="Goepfert S."/>
            <person name="Peitsch M.C."/>
            <person name="Ivanov N.V."/>
        </authorList>
    </citation>
    <scope>NUCLEOTIDE SEQUENCE [LARGE SCALE GENOMIC DNA]</scope>
</reference>
<reference evidence="2" key="2">
    <citation type="submission" date="2025-08" db="UniProtKB">
        <authorList>
            <consortium name="RefSeq"/>
        </authorList>
    </citation>
    <scope>IDENTIFICATION</scope>
    <source>
        <tissue evidence="2">Leaf</tissue>
    </source>
</reference>
<proteinExistence type="predicted"/>
<keyword evidence="1" id="KW-1185">Reference proteome</keyword>
<organism evidence="1 2">
    <name type="scientific">Nicotiana tabacum</name>
    <name type="common">Common tobacco</name>
    <dbReference type="NCBI Taxonomy" id="4097"/>
    <lineage>
        <taxon>Eukaryota</taxon>
        <taxon>Viridiplantae</taxon>
        <taxon>Streptophyta</taxon>
        <taxon>Embryophyta</taxon>
        <taxon>Tracheophyta</taxon>
        <taxon>Spermatophyta</taxon>
        <taxon>Magnoliopsida</taxon>
        <taxon>eudicotyledons</taxon>
        <taxon>Gunneridae</taxon>
        <taxon>Pentapetalae</taxon>
        <taxon>asterids</taxon>
        <taxon>lamiids</taxon>
        <taxon>Solanales</taxon>
        <taxon>Solanaceae</taxon>
        <taxon>Nicotianoideae</taxon>
        <taxon>Nicotianeae</taxon>
        <taxon>Nicotiana</taxon>
    </lineage>
</organism>
<sequence length="233" mass="26137">MSSYPYTKCPTAVRNSTTKFPYPETPTSGKQIISYPFIIKSKPLISQISVSSSSSTRTYSASSEDKYPTMSEIMEASRSQNLDLQLKTLGPFFRITARSLKTQRELGKTEGLIRVWFQGKILHLDSIRLKRETLGMEKSIFGIGLFIGAVAIRHGYDSGCGKAELLAIYDTDLYHSKLVRFYTRIGFKSVHQVTGESLGDVGHMLVWGGLGTRMDADIEDLLVKWCTRFKPKS</sequence>
<dbReference type="OMA" id="EELMIKW"/>
<evidence type="ECO:0000313" key="2">
    <source>
        <dbReference type="RefSeq" id="XP_016502236.1"/>
    </source>
</evidence>
<dbReference type="Proteomes" id="UP000790787">
    <property type="component" value="Chromosome 19"/>
</dbReference>
<dbReference type="PANTHER" id="PTHR36897">
    <property type="entry name" value="OS10G0351100-LIKE PROTEIN"/>
    <property type="match status" value="1"/>
</dbReference>
<dbReference type="KEGG" id="nta:107820463"/>
<dbReference type="OrthoDB" id="445361at2759"/>
<dbReference type="STRING" id="4097.A0A1S4CMF9"/>
<dbReference type="RefSeq" id="XP_016502236.1">
    <property type="nucleotide sequence ID" value="XM_016646750.2"/>
</dbReference>
<dbReference type="GeneID" id="107820463"/>